<sequence>MMSPLRPRECKLTRKEAENYGFCLRLEKYKTGHLIRNVAKGSPAEKAGLKDGDRVLRVNGIFVDKEDHGTVADLVRESVDSVSFLVLDEKSYEDAHKEGVNFEELGQTLPVQQQAENTSVVTNGEPGPVTHPRLCYLVKEKNSYGFSLKTTEGHKGLFIIDLAPQGPAALAGVQPNDRLIEINGENVENDTHEEVVEKVRRSGNRLVFLVSNKETDQYYKSQNMQLRREMASLKLLPHKPRRLELAKGKNGYGFYLRMEQNGKGHLIKDIDSGSPAAEVGLKDNDILVAVNGESVEALDHEAVVEKIRKSGEKTVLLVVDDETDAMYKMAKISPCLYYHTPVQSPCEAEVPTCHTAKEHHKPRLCYLVKGPSGFGFRLNAIKGLPGQFIKEVKEGGPAERAGLQIDDILIEVNGANVENEDYDDVVARIHDGGNKLKLVVCGEEAYRHFKAQNMPVTAPMADPPDSSSDPPAYTEIQAPEPDGPLPEPRERANSSSSSLSVASEEDDTKL</sequence>
<comment type="subcellular location">
    <subcellularLocation>
        <location evidence="1">Cell membrane</location>
    </subcellularLocation>
</comment>
<evidence type="ECO:0000256" key="1">
    <source>
        <dbReference type="ARBA" id="ARBA00004236"/>
    </source>
</evidence>
<dbReference type="PANTHER" id="PTHR14191:SF6">
    <property type="entry name" value="NA(+)_H(+) EXCHANGE REGULATORY COFACTOR NHE-RF3-RELATED"/>
    <property type="match status" value="1"/>
</dbReference>
<keyword evidence="2" id="KW-1003">Cell membrane</keyword>
<dbReference type="AlphaFoldDB" id="A0A670HMI0"/>
<dbReference type="InterPro" id="IPR051067">
    <property type="entry name" value="NHER"/>
</dbReference>
<dbReference type="CDD" id="cd06768">
    <property type="entry name" value="PDZ_NHERF-like"/>
    <property type="match status" value="4"/>
</dbReference>
<accession>A0A670HMI0</accession>
<protein>
    <submittedName>
        <fullName evidence="7">PDZ domain containing 1</fullName>
    </submittedName>
</protein>
<dbReference type="Gene3D" id="2.30.42.10">
    <property type="match status" value="4"/>
</dbReference>
<dbReference type="GO" id="GO:0005903">
    <property type="term" value="C:brush border"/>
    <property type="evidence" value="ECO:0007669"/>
    <property type="project" value="Ensembl"/>
</dbReference>
<evidence type="ECO:0000259" key="6">
    <source>
        <dbReference type="PROSITE" id="PS50106"/>
    </source>
</evidence>
<dbReference type="SUPFAM" id="SSF50156">
    <property type="entry name" value="PDZ domain-like"/>
    <property type="match status" value="4"/>
</dbReference>
<feature type="domain" description="PDZ" evidence="6">
    <location>
        <begin position="9"/>
        <end position="90"/>
    </location>
</feature>
<dbReference type="SMART" id="SM00228">
    <property type="entry name" value="PDZ"/>
    <property type="match status" value="4"/>
</dbReference>
<evidence type="ECO:0000256" key="5">
    <source>
        <dbReference type="SAM" id="MobiDB-lite"/>
    </source>
</evidence>
<feature type="compositionally biased region" description="Low complexity" evidence="5">
    <location>
        <begin position="458"/>
        <end position="472"/>
    </location>
</feature>
<feature type="domain" description="PDZ" evidence="6">
    <location>
        <begin position="134"/>
        <end position="214"/>
    </location>
</feature>
<organism evidence="7 8">
    <name type="scientific">Podarcis muralis</name>
    <name type="common">Wall lizard</name>
    <name type="synonym">Lacerta muralis</name>
    <dbReference type="NCBI Taxonomy" id="64176"/>
    <lineage>
        <taxon>Eukaryota</taxon>
        <taxon>Metazoa</taxon>
        <taxon>Chordata</taxon>
        <taxon>Craniata</taxon>
        <taxon>Vertebrata</taxon>
        <taxon>Euteleostomi</taxon>
        <taxon>Lepidosauria</taxon>
        <taxon>Squamata</taxon>
        <taxon>Bifurcata</taxon>
        <taxon>Unidentata</taxon>
        <taxon>Episquamata</taxon>
        <taxon>Laterata</taxon>
        <taxon>Lacertibaenia</taxon>
        <taxon>Lacertidae</taxon>
        <taxon>Podarcis</taxon>
    </lineage>
</organism>
<reference evidence="7" key="3">
    <citation type="submission" date="2025-09" db="UniProtKB">
        <authorList>
            <consortium name="Ensembl"/>
        </authorList>
    </citation>
    <scope>IDENTIFICATION</scope>
</reference>
<comment type="similarity">
    <text evidence="4">Belongs to the NHER family.</text>
</comment>
<evidence type="ECO:0000256" key="4">
    <source>
        <dbReference type="ARBA" id="ARBA00038110"/>
    </source>
</evidence>
<evidence type="ECO:0000313" key="8">
    <source>
        <dbReference type="Proteomes" id="UP000472272"/>
    </source>
</evidence>
<proteinExistence type="inferred from homology"/>
<dbReference type="InterPro" id="IPR001478">
    <property type="entry name" value="PDZ"/>
</dbReference>
<dbReference type="GO" id="GO:0016324">
    <property type="term" value="C:apical plasma membrane"/>
    <property type="evidence" value="ECO:0007669"/>
    <property type="project" value="TreeGrafter"/>
</dbReference>
<dbReference type="GO" id="GO:0030165">
    <property type="term" value="F:PDZ domain binding"/>
    <property type="evidence" value="ECO:0007669"/>
    <property type="project" value="Ensembl"/>
</dbReference>
<feature type="domain" description="PDZ" evidence="6">
    <location>
        <begin position="364"/>
        <end position="444"/>
    </location>
</feature>
<dbReference type="GO" id="GO:0072659">
    <property type="term" value="P:protein localization to plasma membrane"/>
    <property type="evidence" value="ECO:0007669"/>
    <property type="project" value="TreeGrafter"/>
</dbReference>
<evidence type="ECO:0000313" key="7">
    <source>
        <dbReference type="Ensembl" id="ENSPMRP00000000843.1"/>
    </source>
</evidence>
<dbReference type="InterPro" id="IPR036034">
    <property type="entry name" value="PDZ_sf"/>
</dbReference>
<dbReference type="Pfam" id="PF17820">
    <property type="entry name" value="PDZ_6"/>
    <property type="match status" value="1"/>
</dbReference>
<dbReference type="PROSITE" id="PS50106">
    <property type="entry name" value="PDZ"/>
    <property type="match status" value="4"/>
</dbReference>
<dbReference type="OMA" id="ISPCLYY"/>
<dbReference type="GO" id="GO:0043495">
    <property type="term" value="F:protein-membrane adaptor activity"/>
    <property type="evidence" value="ECO:0007669"/>
    <property type="project" value="TreeGrafter"/>
</dbReference>
<dbReference type="Pfam" id="PF00595">
    <property type="entry name" value="PDZ"/>
    <property type="match status" value="3"/>
</dbReference>
<feature type="domain" description="PDZ" evidence="6">
    <location>
        <begin position="242"/>
        <end position="322"/>
    </location>
</feature>
<gene>
    <name evidence="7" type="primary">PDZK1</name>
</gene>
<evidence type="ECO:0000256" key="3">
    <source>
        <dbReference type="ARBA" id="ARBA00022737"/>
    </source>
</evidence>
<dbReference type="CTD" id="5174"/>
<dbReference type="RefSeq" id="XP_028582727.1">
    <property type="nucleotide sequence ID" value="XM_028726894.1"/>
</dbReference>
<dbReference type="OrthoDB" id="10009200at2759"/>
<dbReference type="InterPro" id="IPR041489">
    <property type="entry name" value="PDZ_6"/>
</dbReference>
<dbReference type="Proteomes" id="UP000472272">
    <property type="component" value="Chromosome 4"/>
</dbReference>
<dbReference type="RefSeq" id="XP_028582726.1">
    <property type="nucleotide sequence ID" value="XM_028726893.1"/>
</dbReference>
<dbReference type="GO" id="GO:1902603">
    <property type="term" value="P:carnitine transmembrane transport"/>
    <property type="evidence" value="ECO:0007669"/>
    <property type="project" value="Ensembl"/>
</dbReference>
<keyword evidence="8" id="KW-1185">Reference proteome</keyword>
<reference evidence="7 8" key="1">
    <citation type="journal article" date="2019" name="Proc. Natl. Acad. Sci. U.S.A.">
        <title>Regulatory changes in pterin and carotenoid genes underlie balanced color polymorphisms in the wall lizard.</title>
        <authorList>
            <person name="Andrade P."/>
            <person name="Pinho C."/>
            <person name="Perez I de Lanuza G."/>
            <person name="Afonso S."/>
            <person name="Brejcha J."/>
            <person name="Rubin C.J."/>
            <person name="Wallerman O."/>
            <person name="Pereira P."/>
            <person name="Sabatino S.J."/>
            <person name="Bellati A."/>
            <person name="Pellitteri-Rosa D."/>
            <person name="Bosakova Z."/>
            <person name="Bunikis I."/>
            <person name="Carretero M.A."/>
            <person name="Feiner N."/>
            <person name="Marsik P."/>
            <person name="Pauperio F."/>
            <person name="Salvi D."/>
            <person name="Soler L."/>
            <person name="While G.M."/>
            <person name="Uller T."/>
            <person name="Font E."/>
            <person name="Andersson L."/>
            <person name="Carneiro M."/>
        </authorList>
    </citation>
    <scope>NUCLEOTIDE SEQUENCE</scope>
</reference>
<dbReference type="GO" id="GO:1905477">
    <property type="term" value="P:positive regulation of protein localization to membrane"/>
    <property type="evidence" value="ECO:0007669"/>
    <property type="project" value="Ensembl"/>
</dbReference>
<keyword evidence="2" id="KW-0472">Membrane</keyword>
<evidence type="ECO:0000256" key="2">
    <source>
        <dbReference type="ARBA" id="ARBA00022475"/>
    </source>
</evidence>
<dbReference type="GeneTree" id="ENSGT00950000182849"/>
<keyword evidence="3" id="KW-0677">Repeat</keyword>
<name>A0A670HMI0_PODMU</name>
<dbReference type="GO" id="GO:0141109">
    <property type="term" value="F:transporter activator activity"/>
    <property type="evidence" value="ECO:0007669"/>
    <property type="project" value="Ensembl"/>
</dbReference>
<dbReference type="GeneID" id="114595971"/>
<dbReference type="KEGG" id="pmua:114595971"/>
<dbReference type="PANTHER" id="PTHR14191">
    <property type="entry name" value="PDZ DOMAIN CONTAINING PROTEIN"/>
    <property type="match status" value="1"/>
</dbReference>
<dbReference type="GO" id="GO:0005102">
    <property type="term" value="F:signaling receptor binding"/>
    <property type="evidence" value="ECO:0007669"/>
    <property type="project" value="TreeGrafter"/>
</dbReference>
<reference evidence="7" key="2">
    <citation type="submission" date="2025-08" db="UniProtKB">
        <authorList>
            <consortium name="Ensembl"/>
        </authorList>
    </citation>
    <scope>IDENTIFICATION</scope>
</reference>
<dbReference type="Ensembl" id="ENSPMRT00000000896.1">
    <property type="protein sequence ID" value="ENSPMRP00000000843.1"/>
    <property type="gene ID" value="ENSPMRG00000000623.1"/>
</dbReference>
<feature type="region of interest" description="Disordered" evidence="5">
    <location>
        <begin position="456"/>
        <end position="510"/>
    </location>
</feature>